<keyword evidence="2" id="KW-0805">Transcription regulation</keyword>
<name>A0A396RL68_9SPHN</name>
<evidence type="ECO:0000256" key="4">
    <source>
        <dbReference type="ARBA" id="ARBA00023159"/>
    </source>
</evidence>
<evidence type="ECO:0000256" key="5">
    <source>
        <dbReference type="ARBA" id="ARBA00023163"/>
    </source>
</evidence>
<dbReference type="PROSITE" id="PS50931">
    <property type="entry name" value="HTH_LYSR"/>
    <property type="match status" value="1"/>
</dbReference>
<evidence type="ECO:0000313" key="8">
    <source>
        <dbReference type="Proteomes" id="UP000266693"/>
    </source>
</evidence>
<dbReference type="GO" id="GO:0043565">
    <property type="term" value="F:sequence-specific DNA binding"/>
    <property type="evidence" value="ECO:0007669"/>
    <property type="project" value="TreeGrafter"/>
</dbReference>
<protein>
    <submittedName>
        <fullName evidence="7">Transcriptional regulator GcvA</fullName>
    </submittedName>
</protein>
<dbReference type="InterPro" id="IPR036388">
    <property type="entry name" value="WH-like_DNA-bd_sf"/>
</dbReference>
<accession>A0A396RL68</accession>
<dbReference type="EMBL" id="QWLV01000006">
    <property type="protein sequence ID" value="RHW17084.1"/>
    <property type="molecule type" value="Genomic_DNA"/>
</dbReference>
<dbReference type="Gene3D" id="3.40.190.10">
    <property type="entry name" value="Periplasmic binding protein-like II"/>
    <property type="match status" value="2"/>
</dbReference>
<evidence type="ECO:0000256" key="1">
    <source>
        <dbReference type="ARBA" id="ARBA00009437"/>
    </source>
</evidence>
<evidence type="ECO:0000313" key="7">
    <source>
        <dbReference type="EMBL" id="RHW17084.1"/>
    </source>
</evidence>
<evidence type="ECO:0000256" key="2">
    <source>
        <dbReference type="ARBA" id="ARBA00023015"/>
    </source>
</evidence>
<gene>
    <name evidence="7" type="primary">gcvA</name>
    <name evidence="7" type="ORF">D1610_12300</name>
</gene>
<keyword evidence="3" id="KW-0238">DNA-binding</keyword>
<keyword evidence="8" id="KW-1185">Reference proteome</keyword>
<dbReference type="FunFam" id="1.10.10.10:FF:000038">
    <property type="entry name" value="Glycine cleavage system transcriptional activator"/>
    <property type="match status" value="1"/>
</dbReference>
<dbReference type="Proteomes" id="UP000266693">
    <property type="component" value="Unassembled WGS sequence"/>
</dbReference>
<dbReference type="InterPro" id="IPR036390">
    <property type="entry name" value="WH_DNA-bd_sf"/>
</dbReference>
<dbReference type="GO" id="GO:0003700">
    <property type="term" value="F:DNA-binding transcription factor activity"/>
    <property type="evidence" value="ECO:0007669"/>
    <property type="project" value="InterPro"/>
</dbReference>
<comment type="caution">
    <text evidence="7">The sequence shown here is derived from an EMBL/GenBank/DDBJ whole genome shotgun (WGS) entry which is preliminary data.</text>
</comment>
<dbReference type="InterPro" id="IPR000847">
    <property type="entry name" value="LysR_HTH_N"/>
</dbReference>
<dbReference type="PRINTS" id="PR00039">
    <property type="entry name" value="HTHLYSR"/>
</dbReference>
<dbReference type="SUPFAM" id="SSF46785">
    <property type="entry name" value="Winged helix' DNA-binding domain"/>
    <property type="match status" value="1"/>
</dbReference>
<dbReference type="Gene3D" id="1.10.10.10">
    <property type="entry name" value="Winged helix-like DNA-binding domain superfamily/Winged helix DNA-binding domain"/>
    <property type="match status" value="1"/>
</dbReference>
<proteinExistence type="inferred from homology"/>
<dbReference type="Pfam" id="PF03466">
    <property type="entry name" value="LysR_substrate"/>
    <property type="match status" value="1"/>
</dbReference>
<evidence type="ECO:0000256" key="3">
    <source>
        <dbReference type="ARBA" id="ARBA00023125"/>
    </source>
</evidence>
<dbReference type="InterPro" id="IPR058163">
    <property type="entry name" value="LysR-type_TF_proteobact-type"/>
</dbReference>
<evidence type="ECO:0000259" key="6">
    <source>
        <dbReference type="PROSITE" id="PS50931"/>
    </source>
</evidence>
<dbReference type="SUPFAM" id="SSF53850">
    <property type="entry name" value="Periplasmic binding protein-like II"/>
    <property type="match status" value="1"/>
</dbReference>
<keyword evidence="4" id="KW-0010">Activator</keyword>
<sequence length="301" mass="32308">MFSHGGLDLTDVSLNALRAFEAAARHLSFTRAGLELSVTQAAVSHQVKSLEARLGAPLFRRTARGLVLTDEGHALLPTLTEAFERMSRVLGQFHGGRLKEVLTLSVVGTFAVGWLLPRLSAFRAAHPNVDLRLLTNNNRVDLAGESLDYAIRFGDGVWPGCEAERVAPAPFAPLASPALAEKLRRPADLAEVPLLRSYRVEDWPRWFAAAGVSGVTARGPLFDSSWIMVQAAVLGEGVALAPPSMFAGEIAAGRIVQPFAVQVDAGAYWLARLRSRPVTRAMAAFRGWLADARGAGHDSAA</sequence>
<dbReference type="GO" id="GO:0006351">
    <property type="term" value="P:DNA-templated transcription"/>
    <property type="evidence" value="ECO:0007669"/>
    <property type="project" value="TreeGrafter"/>
</dbReference>
<comment type="similarity">
    <text evidence="1">Belongs to the LysR transcriptional regulatory family.</text>
</comment>
<dbReference type="PANTHER" id="PTHR30537:SF70">
    <property type="entry name" value="HTH-TYPE TRANSCRIPTIONAL ACTIVATOR AMPR"/>
    <property type="match status" value="1"/>
</dbReference>
<dbReference type="Pfam" id="PF00126">
    <property type="entry name" value="HTH_1"/>
    <property type="match status" value="1"/>
</dbReference>
<dbReference type="NCBIfam" id="NF008352">
    <property type="entry name" value="PRK11139.1"/>
    <property type="match status" value="1"/>
</dbReference>
<reference evidence="7 8" key="1">
    <citation type="submission" date="2018-08" db="EMBL/GenBank/DDBJ databases">
        <title>The multiple taxonomic identification of Sphingomonas gilva.</title>
        <authorList>
            <person name="Zhu D."/>
            <person name="Zheng S."/>
        </authorList>
    </citation>
    <scope>NUCLEOTIDE SEQUENCE [LARGE SCALE GENOMIC DNA]</scope>
    <source>
        <strain evidence="7 8">ZDH117</strain>
    </source>
</reference>
<dbReference type="PANTHER" id="PTHR30537">
    <property type="entry name" value="HTH-TYPE TRANSCRIPTIONAL REGULATOR"/>
    <property type="match status" value="1"/>
</dbReference>
<dbReference type="InterPro" id="IPR005119">
    <property type="entry name" value="LysR_subst-bd"/>
</dbReference>
<organism evidence="7 8">
    <name type="scientific">Sphingomonas gilva</name>
    <dbReference type="NCBI Taxonomy" id="2305907"/>
    <lineage>
        <taxon>Bacteria</taxon>
        <taxon>Pseudomonadati</taxon>
        <taxon>Pseudomonadota</taxon>
        <taxon>Alphaproteobacteria</taxon>
        <taxon>Sphingomonadales</taxon>
        <taxon>Sphingomonadaceae</taxon>
        <taxon>Sphingomonas</taxon>
    </lineage>
</organism>
<feature type="domain" description="HTH lysR-type" evidence="6">
    <location>
        <begin position="12"/>
        <end position="69"/>
    </location>
</feature>
<keyword evidence="5" id="KW-0804">Transcription</keyword>
<dbReference type="OrthoDB" id="9813056at2"/>
<dbReference type="AlphaFoldDB" id="A0A396RL68"/>